<dbReference type="EMBL" id="JAIFZM010000003">
    <property type="protein sequence ID" value="MCG3418341.1"/>
    <property type="molecule type" value="Genomic_DNA"/>
</dbReference>
<dbReference type="RefSeq" id="WP_238018472.1">
    <property type="nucleotide sequence ID" value="NZ_JAIFZM010000003.1"/>
</dbReference>
<name>A0AAW5B1N2_9BACI</name>
<evidence type="ECO:0000256" key="1">
    <source>
        <dbReference type="SAM" id="Phobius"/>
    </source>
</evidence>
<comment type="caution">
    <text evidence="2">The sequence shown here is derived from an EMBL/GenBank/DDBJ whole genome shotgun (WGS) entry which is preliminary data.</text>
</comment>
<reference evidence="2 3" key="1">
    <citation type="journal article" date="2022" name="Evol. Bioinform. Online">
        <title>Draft Genome Sequence of Oceanobacillus jordanicus Strain GSFE11, a Halotolerant Plant Growth-Promoting Bacterial Endophyte Isolated From the Jordan Valley.</title>
        <authorList>
            <person name="Alhindi T."/>
            <person name="Albdaiwi R."/>
        </authorList>
    </citation>
    <scope>NUCLEOTIDE SEQUENCE [LARGE SCALE GENOMIC DNA]</scope>
    <source>
        <strain evidence="2 3">GSFE11</strain>
    </source>
</reference>
<gene>
    <name evidence="2" type="ORF">K3T81_04170</name>
</gene>
<keyword evidence="1" id="KW-0812">Transmembrane</keyword>
<keyword evidence="3" id="KW-1185">Reference proteome</keyword>
<dbReference type="Proteomes" id="UP001199631">
    <property type="component" value="Unassembled WGS sequence"/>
</dbReference>
<feature type="transmembrane region" description="Helical" evidence="1">
    <location>
        <begin position="12"/>
        <end position="36"/>
    </location>
</feature>
<organism evidence="2 3">
    <name type="scientific">Oceanobacillus jordanicus</name>
    <dbReference type="NCBI Taxonomy" id="2867266"/>
    <lineage>
        <taxon>Bacteria</taxon>
        <taxon>Bacillati</taxon>
        <taxon>Bacillota</taxon>
        <taxon>Bacilli</taxon>
        <taxon>Bacillales</taxon>
        <taxon>Bacillaceae</taxon>
        <taxon>Oceanobacillus</taxon>
    </lineage>
</organism>
<sequence length="65" mass="7874">MKQTDKPYWRETVDCFLSIAIYMTLFFSSFVIGGHFTGTDWLGYFDHFTWTLNTEFFKELIQSWK</sequence>
<keyword evidence="1" id="KW-1133">Transmembrane helix</keyword>
<proteinExistence type="predicted"/>
<dbReference type="AlphaFoldDB" id="A0AAW5B1N2"/>
<keyword evidence="1" id="KW-0472">Membrane</keyword>
<evidence type="ECO:0000313" key="2">
    <source>
        <dbReference type="EMBL" id="MCG3418341.1"/>
    </source>
</evidence>
<evidence type="ECO:0000313" key="3">
    <source>
        <dbReference type="Proteomes" id="UP001199631"/>
    </source>
</evidence>
<protein>
    <submittedName>
        <fullName evidence="2">Uncharacterized protein</fullName>
    </submittedName>
</protein>
<accession>A0AAW5B1N2</accession>